<feature type="non-terminal residue" evidence="5">
    <location>
        <position position="1"/>
    </location>
</feature>
<comment type="caution">
    <text evidence="3">Lacks conserved residue(s) required for the propagation of feature annotation.</text>
</comment>
<sequence>QFWQYGEWVDVVVDDRLPTKNGELLFVHSAEGSEFWSALLEKAYAKLNGSYEALSGGTTTEGFEDFTGGIAEWYELQKAPPNLFKIIQKALQKGSLLGCSIDISSAAETEAITSQKLVKGHAYSVTGAEEV</sequence>
<dbReference type="GO" id="GO:0006508">
    <property type="term" value="P:proteolysis"/>
    <property type="evidence" value="ECO:0007669"/>
    <property type="project" value="InterPro"/>
</dbReference>
<name>A0A7K4LCU3_9AVES</name>
<dbReference type="SMART" id="SM00230">
    <property type="entry name" value="CysPc"/>
    <property type="match status" value="1"/>
</dbReference>
<dbReference type="AlphaFoldDB" id="A0A7K4LCU3"/>
<dbReference type="GO" id="GO:0005737">
    <property type="term" value="C:cytoplasm"/>
    <property type="evidence" value="ECO:0007669"/>
    <property type="project" value="TreeGrafter"/>
</dbReference>
<feature type="active site" evidence="2">
    <location>
        <position position="121"/>
    </location>
</feature>
<evidence type="ECO:0000313" key="5">
    <source>
        <dbReference type="EMBL" id="NWJ02526.1"/>
    </source>
</evidence>
<evidence type="ECO:0000313" key="6">
    <source>
        <dbReference type="Proteomes" id="UP000534426"/>
    </source>
</evidence>
<evidence type="ECO:0000256" key="1">
    <source>
        <dbReference type="ARBA" id="ARBA00007623"/>
    </source>
</evidence>
<feature type="domain" description="Calpain catalytic" evidence="4">
    <location>
        <begin position="1"/>
        <end position="131"/>
    </location>
</feature>
<evidence type="ECO:0000256" key="2">
    <source>
        <dbReference type="PIRSR" id="PIRSR622684-1"/>
    </source>
</evidence>
<dbReference type="PANTHER" id="PTHR10183">
    <property type="entry name" value="CALPAIN"/>
    <property type="match status" value="1"/>
</dbReference>
<dbReference type="PROSITE" id="PS50203">
    <property type="entry name" value="CALPAIN_CAT"/>
    <property type="match status" value="1"/>
</dbReference>
<dbReference type="GO" id="GO:0004198">
    <property type="term" value="F:calcium-dependent cysteine-type endopeptidase activity"/>
    <property type="evidence" value="ECO:0007669"/>
    <property type="project" value="InterPro"/>
</dbReference>
<dbReference type="EMBL" id="VWPW01010450">
    <property type="protein sequence ID" value="NWJ02526.1"/>
    <property type="molecule type" value="Genomic_DNA"/>
</dbReference>
<evidence type="ECO:0000259" key="4">
    <source>
        <dbReference type="PROSITE" id="PS50203"/>
    </source>
</evidence>
<organism evidence="5 6">
    <name type="scientific">Crypturellus undulatus</name>
    <dbReference type="NCBI Taxonomy" id="48396"/>
    <lineage>
        <taxon>Eukaryota</taxon>
        <taxon>Metazoa</taxon>
        <taxon>Chordata</taxon>
        <taxon>Craniata</taxon>
        <taxon>Vertebrata</taxon>
        <taxon>Euteleostomi</taxon>
        <taxon>Archelosauria</taxon>
        <taxon>Archosauria</taxon>
        <taxon>Dinosauria</taxon>
        <taxon>Saurischia</taxon>
        <taxon>Theropoda</taxon>
        <taxon>Coelurosauria</taxon>
        <taxon>Aves</taxon>
        <taxon>Palaeognathae</taxon>
        <taxon>Tinamiformes</taxon>
        <taxon>Tinamidae</taxon>
        <taxon>Crypturellus</taxon>
    </lineage>
</organism>
<dbReference type="Proteomes" id="UP000534426">
    <property type="component" value="Unassembled WGS sequence"/>
</dbReference>
<keyword evidence="6" id="KW-1185">Reference proteome</keyword>
<accession>A0A7K4LCU3</accession>
<dbReference type="PRINTS" id="PR00704">
    <property type="entry name" value="CALPAIN"/>
</dbReference>
<dbReference type="InterPro" id="IPR038765">
    <property type="entry name" value="Papain-like_cys_pep_sf"/>
</dbReference>
<protein>
    <submittedName>
        <fullName evidence="5">CAN2 protein</fullName>
    </submittedName>
</protein>
<dbReference type="SUPFAM" id="SSF54001">
    <property type="entry name" value="Cysteine proteinases"/>
    <property type="match status" value="1"/>
</dbReference>
<comment type="similarity">
    <text evidence="1">Belongs to the peptidase C2 family.</text>
</comment>
<proteinExistence type="inferred from homology"/>
<dbReference type="InterPro" id="IPR022684">
    <property type="entry name" value="Calpain_cysteine_protease"/>
</dbReference>
<dbReference type="Gene3D" id="3.90.70.10">
    <property type="entry name" value="Cysteine proteinases"/>
    <property type="match status" value="1"/>
</dbReference>
<gene>
    <name evidence="5" type="primary">Capn2_2</name>
    <name evidence="5" type="ORF">CRYUND_R01347</name>
</gene>
<dbReference type="InterPro" id="IPR001300">
    <property type="entry name" value="Peptidase_C2_calpain_cat"/>
</dbReference>
<comment type="caution">
    <text evidence="5">The sequence shown here is derived from an EMBL/GenBank/DDBJ whole genome shotgun (WGS) entry which is preliminary data.</text>
</comment>
<feature type="non-terminal residue" evidence="5">
    <location>
        <position position="131"/>
    </location>
</feature>
<reference evidence="5 6" key="1">
    <citation type="submission" date="2019-09" db="EMBL/GenBank/DDBJ databases">
        <title>Bird 10,000 Genomes (B10K) Project - Family phase.</title>
        <authorList>
            <person name="Zhang G."/>
        </authorList>
    </citation>
    <scope>NUCLEOTIDE SEQUENCE [LARGE SCALE GENOMIC DNA]</scope>
    <source>
        <strain evidence="5">B10K-MSB-37135</strain>
        <tissue evidence="5">Heart</tissue>
    </source>
</reference>
<dbReference type="PANTHER" id="PTHR10183:SF268">
    <property type="entry name" value="CALPAIN-2 CATALYTIC SUBUNIT"/>
    <property type="match status" value="1"/>
</dbReference>
<evidence type="ECO:0000256" key="3">
    <source>
        <dbReference type="PROSITE-ProRule" id="PRU00239"/>
    </source>
</evidence>
<dbReference type="Pfam" id="PF00648">
    <property type="entry name" value="Peptidase_C2"/>
    <property type="match status" value="1"/>
</dbReference>